<dbReference type="SUPFAM" id="SSF57701">
    <property type="entry name" value="Zn2/Cys6 DNA-binding domain"/>
    <property type="match status" value="1"/>
</dbReference>
<keyword evidence="6" id="KW-1185">Reference proteome</keyword>
<evidence type="ECO:0000259" key="4">
    <source>
        <dbReference type="PROSITE" id="PS50048"/>
    </source>
</evidence>
<evidence type="ECO:0000256" key="2">
    <source>
        <dbReference type="ARBA" id="ARBA00023242"/>
    </source>
</evidence>
<dbReference type="InterPro" id="IPR001138">
    <property type="entry name" value="Zn2Cys6_DnaBD"/>
</dbReference>
<dbReference type="AlphaFoldDB" id="A0A6A6NRV4"/>
<sequence length="721" mass="80479">MPRPARVALRRRTKTFTGCWTCRARKLKCDEGQPACNQCAIKGFFCEGYATRLQWLPPITGRVDDGSSSTAQLAPGIGSRRRQILIEPPRSILSSEEIDGILAAIDSHQFESIQPSERNEPFGVFQASSLQASPQIQGCLQASPPTSASEFQDDALRSENAASVEDPFLDSGLQSEIGESASLEVLASTAADVISLVAPGATDSRAGGFEATPNTSSDAREDGRPITWDDPSEHAGSLPLASFIEGSDDGAWNESPTFPPTVYGRHVMPGLSLNWPRQSFLPDEHRYLLHHYMHRVVKIFCVIDNTKSPWRTLHLPKALQSTGELGVGGSTTLIRGALLHALLSISAFALSNDHNLSGRGSEGQRWGSTALRLRCRAISLLKQAVDSDFYSSPNPKYKEFLATMLSMITIDVTSGDTSTCGVHLDGCEQLIRHMKNRKTKYSRKALSLHRTYFYLRTIHESTRLWIQDEQSCSPGLRQTCSIPGSVSPDSVSPTPTIKDESTWLEMGRYSSSDMTTCEFIYGVPQNLLILLRRAAEVVRMVYRSRTQHDEASIPPYLAELCDEIEQEILDWSAETKLAPFSKSCGEDSSKIIDHQTRAFHHALIIYFSQHIRRMHYRYLRPYVETVIESLEAIEEIKTDAQILAGPLFWPAFIAASEAFDDTLRQRFKAWFERTRMYGMEAARSGNEVTFELWKRPRSLGSRSTSHWRAVAEEKQSSLMLT</sequence>
<feature type="region of interest" description="Disordered" evidence="3">
    <location>
        <begin position="202"/>
        <end position="232"/>
    </location>
</feature>
<reference evidence="5" key="1">
    <citation type="journal article" date="2020" name="Stud. Mycol.">
        <title>101 Dothideomycetes genomes: a test case for predicting lifestyles and emergence of pathogens.</title>
        <authorList>
            <person name="Haridas S."/>
            <person name="Albert R."/>
            <person name="Binder M."/>
            <person name="Bloem J."/>
            <person name="Labutti K."/>
            <person name="Salamov A."/>
            <person name="Andreopoulos B."/>
            <person name="Baker S."/>
            <person name="Barry K."/>
            <person name="Bills G."/>
            <person name="Bluhm B."/>
            <person name="Cannon C."/>
            <person name="Castanera R."/>
            <person name="Culley D."/>
            <person name="Daum C."/>
            <person name="Ezra D."/>
            <person name="Gonzalez J."/>
            <person name="Henrissat B."/>
            <person name="Kuo A."/>
            <person name="Liang C."/>
            <person name="Lipzen A."/>
            <person name="Lutzoni F."/>
            <person name="Magnuson J."/>
            <person name="Mondo S."/>
            <person name="Nolan M."/>
            <person name="Ohm R."/>
            <person name="Pangilinan J."/>
            <person name="Park H.-J."/>
            <person name="Ramirez L."/>
            <person name="Alfaro M."/>
            <person name="Sun H."/>
            <person name="Tritt A."/>
            <person name="Yoshinaga Y."/>
            <person name="Zwiers L.-H."/>
            <person name="Turgeon B."/>
            <person name="Goodwin S."/>
            <person name="Spatafora J."/>
            <person name="Crous P."/>
            <person name="Grigoriev I."/>
        </authorList>
    </citation>
    <scope>NUCLEOTIDE SEQUENCE</scope>
    <source>
        <strain evidence="5">ATCC 16933</strain>
    </source>
</reference>
<comment type="subcellular location">
    <subcellularLocation>
        <location evidence="1">Nucleus</location>
    </subcellularLocation>
</comment>
<evidence type="ECO:0000313" key="5">
    <source>
        <dbReference type="EMBL" id="KAF2454471.1"/>
    </source>
</evidence>
<dbReference type="PROSITE" id="PS00463">
    <property type="entry name" value="ZN2_CY6_FUNGAL_1"/>
    <property type="match status" value="1"/>
</dbReference>
<protein>
    <submittedName>
        <fullName evidence="5">Fungal-specific transcription factor domain-containing protein</fullName>
    </submittedName>
</protein>
<evidence type="ECO:0000313" key="6">
    <source>
        <dbReference type="Proteomes" id="UP000799766"/>
    </source>
</evidence>
<gene>
    <name evidence="5" type="ORF">BDY21DRAFT_104838</name>
</gene>
<dbReference type="PROSITE" id="PS50048">
    <property type="entry name" value="ZN2_CY6_FUNGAL_2"/>
    <property type="match status" value="1"/>
</dbReference>
<dbReference type="Proteomes" id="UP000799766">
    <property type="component" value="Unassembled WGS sequence"/>
</dbReference>
<dbReference type="Gene3D" id="4.10.240.10">
    <property type="entry name" value="Zn(2)-C6 fungal-type DNA-binding domain"/>
    <property type="match status" value="1"/>
</dbReference>
<feature type="domain" description="Zn(2)-C6 fungal-type" evidence="4">
    <location>
        <begin position="18"/>
        <end position="46"/>
    </location>
</feature>
<feature type="region of interest" description="Disordered" evidence="3">
    <location>
        <begin position="138"/>
        <end position="157"/>
    </location>
</feature>
<dbReference type="InterPro" id="IPR036864">
    <property type="entry name" value="Zn2-C6_fun-type_DNA-bd_sf"/>
</dbReference>
<organism evidence="5 6">
    <name type="scientific">Lineolata rhizophorae</name>
    <dbReference type="NCBI Taxonomy" id="578093"/>
    <lineage>
        <taxon>Eukaryota</taxon>
        <taxon>Fungi</taxon>
        <taxon>Dikarya</taxon>
        <taxon>Ascomycota</taxon>
        <taxon>Pezizomycotina</taxon>
        <taxon>Dothideomycetes</taxon>
        <taxon>Dothideomycetes incertae sedis</taxon>
        <taxon>Lineolatales</taxon>
        <taxon>Lineolataceae</taxon>
        <taxon>Lineolata</taxon>
    </lineage>
</organism>
<evidence type="ECO:0000256" key="1">
    <source>
        <dbReference type="ARBA" id="ARBA00004123"/>
    </source>
</evidence>
<dbReference type="EMBL" id="MU001691">
    <property type="protein sequence ID" value="KAF2454471.1"/>
    <property type="molecule type" value="Genomic_DNA"/>
</dbReference>
<dbReference type="PANTHER" id="PTHR37534">
    <property type="entry name" value="TRANSCRIPTIONAL ACTIVATOR PROTEIN UGA3"/>
    <property type="match status" value="1"/>
</dbReference>
<dbReference type="OrthoDB" id="3477330at2759"/>
<dbReference type="GO" id="GO:0000981">
    <property type="term" value="F:DNA-binding transcription factor activity, RNA polymerase II-specific"/>
    <property type="evidence" value="ECO:0007669"/>
    <property type="project" value="InterPro"/>
</dbReference>
<dbReference type="GO" id="GO:0005634">
    <property type="term" value="C:nucleus"/>
    <property type="evidence" value="ECO:0007669"/>
    <property type="project" value="UniProtKB-SubCell"/>
</dbReference>
<dbReference type="Pfam" id="PF00172">
    <property type="entry name" value="Zn_clus"/>
    <property type="match status" value="1"/>
</dbReference>
<dbReference type="Pfam" id="PF11951">
    <property type="entry name" value="Fungal_trans_2"/>
    <property type="match status" value="1"/>
</dbReference>
<dbReference type="CDD" id="cd12148">
    <property type="entry name" value="fungal_TF_MHR"/>
    <property type="match status" value="1"/>
</dbReference>
<feature type="compositionally biased region" description="Polar residues" evidence="3">
    <location>
        <begin position="138"/>
        <end position="150"/>
    </location>
</feature>
<dbReference type="CDD" id="cd00067">
    <property type="entry name" value="GAL4"/>
    <property type="match status" value="1"/>
</dbReference>
<dbReference type="PANTHER" id="PTHR37534:SF46">
    <property type="entry name" value="ZN(II)2CYS6 TRANSCRIPTION FACTOR (EUROFUNG)"/>
    <property type="match status" value="1"/>
</dbReference>
<dbReference type="GO" id="GO:0008270">
    <property type="term" value="F:zinc ion binding"/>
    <property type="evidence" value="ECO:0007669"/>
    <property type="project" value="InterPro"/>
</dbReference>
<keyword evidence="2" id="KW-0539">Nucleus</keyword>
<evidence type="ECO:0000256" key="3">
    <source>
        <dbReference type="SAM" id="MobiDB-lite"/>
    </source>
</evidence>
<dbReference type="InterPro" id="IPR021858">
    <property type="entry name" value="Fun_TF"/>
</dbReference>
<proteinExistence type="predicted"/>
<accession>A0A6A6NRV4</accession>
<name>A0A6A6NRV4_9PEZI</name>
<dbReference type="SMART" id="SM00066">
    <property type="entry name" value="GAL4"/>
    <property type="match status" value="1"/>
</dbReference>